<protein>
    <submittedName>
        <fullName evidence="2">Uncharacterized protein</fullName>
    </submittedName>
</protein>
<feature type="compositionally biased region" description="Basic residues" evidence="1">
    <location>
        <begin position="410"/>
        <end position="424"/>
    </location>
</feature>
<evidence type="ECO:0000313" key="3">
    <source>
        <dbReference type="Proteomes" id="UP001153069"/>
    </source>
</evidence>
<organism evidence="2 3">
    <name type="scientific">Seminavis robusta</name>
    <dbReference type="NCBI Taxonomy" id="568900"/>
    <lineage>
        <taxon>Eukaryota</taxon>
        <taxon>Sar</taxon>
        <taxon>Stramenopiles</taxon>
        <taxon>Ochrophyta</taxon>
        <taxon>Bacillariophyta</taxon>
        <taxon>Bacillariophyceae</taxon>
        <taxon>Bacillariophycidae</taxon>
        <taxon>Naviculales</taxon>
        <taxon>Naviculaceae</taxon>
        <taxon>Seminavis</taxon>
    </lineage>
</organism>
<feature type="region of interest" description="Disordered" evidence="1">
    <location>
        <begin position="1"/>
        <end position="51"/>
    </location>
</feature>
<dbReference type="EMBL" id="CAICTM010001408">
    <property type="protein sequence ID" value="CAB9523386.1"/>
    <property type="molecule type" value="Genomic_DNA"/>
</dbReference>
<sequence>MDDPDPDATAPRRSKRAVPTQNKIGTESQKQPSTEKRKKARTSNLSQATGSATDVVPLTGIASDFNQNYEQNIMESLRNDDLQKARHLIVLAMSRMRDMVDSWSGLIGFMEDPANKNLLMKFLAAFYPERISERPPNYQEALQMFSDCFVYEAFKTMGDATQHKLVKAASARYAKVQQLATKNGKLFSAAIDLLKSIRNECNNFHCHAHPIKQLHLSNRQICMRLQTDGILVPDQWSSDTNDEQVLHHFKSIKAIFPVYQLNLHGTKKQKHFQVHQTDPQYRRILFLELDKKLVSLREAQKKSSVENPNKHRITHTTGAYAGRQPHTMKNMFDVKLTAQHVAACMSTADGVYWEQQAGTLIDRPGLSMWDYHLLLTSKSDLEEEQEDLELSLLADDDDSVNSSSKSTRTGIRKLQTKSKQGQKRNLKPLNQQSIFEIFPNRDHIGRSGFHRYLTLDPRMEMLKTSAAPLADINVIAGHLALLAITHFVNKMGVPFDVLFPIGAMCREMMGICRLPPVPNKGRTQLTVHHLIKPEDKEKLKKKLDSEGAKYFVGTFIILEMNYTQSNDMRHADLVLLNRSWWSRDKSGATESVVRAYVWNMTDPVDPNSFDHNLEIQGPDGKNIPVDKRLPRFTLGDRAGTLAQNAEPHDVARILMTRYFEDLVAMVSNEYKRLIVFGKKDSHMGRWVELLEHSYDYDALHKISLDPNKVELLKSEVTGHPAFANELKPRSNIATMFKDRTESEQSALNKLQVTLWSKHAFVTESKHGLNDELEPELAAVYKSINDKCRVVSSMEPKYIPKPKSSVNGGIDKALMAVYGPHSDGCTTMNTDYINRGTHLYEPNSEGSVPSFLPTAHKMSVFTFTRGWDNSKIATSVQHGEFSGDTRKPYTEVITEEDCSHYQQGGLQTCCKHCSNKVDKGKSARQDAGSKKLILNPGLPFCFLEINFPEYTTGVIEIHGDYRVVSSMRTVARGGLDLGLYVLGLQNSPKKLGALSAAHNYNQWNNTNVLVSRREVRRHSVLDWHDYLSDETRRSITQKFFGFKAKRDRLAVAETEFEFNDHGAFLPPDKMQWPKEENLPLSMWEELHRIEVDVQKLFPSAGLPVELYPEGRMVRGICLPVQTMRLNKQPYEIAMCRSTVELCVENSVNLRIVKDGTPFSHEPILMDMTRNLPLPLGVIVERDHMGSLQTSIRSSDIFDLETRAALLLSQIYKQTFPDVTDCRMVGCFLMNKYYRNRESHFTWPYREYGYPNILPTGSSTTVSVGDIRQKLLQCKEEVEEAMKVPSDVNTRPHIDFQSLPSGISESIVDDDQSHEEWLRGILATAGNRSDTDRSIIRNSLGKRATIRRELAELHLTENDFITSLPLHWDIFKNRTHSKISGLDPVEFCMAMLVLRQCDDVKFEAV</sequence>
<reference evidence="2" key="1">
    <citation type="submission" date="2020-06" db="EMBL/GenBank/DDBJ databases">
        <authorList>
            <consortium name="Plant Systems Biology data submission"/>
        </authorList>
    </citation>
    <scope>NUCLEOTIDE SEQUENCE</scope>
    <source>
        <strain evidence="2">D6</strain>
    </source>
</reference>
<keyword evidence="3" id="KW-1185">Reference proteome</keyword>
<comment type="caution">
    <text evidence="2">The sequence shown here is derived from an EMBL/GenBank/DDBJ whole genome shotgun (WGS) entry which is preliminary data.</text>
</comment>
<gene>
    <name evidence="2" type="ORF">SEMRO_1410_G270330.1</name>
</gene>
<feature type="region of interest" description="Disordered" evidence="1">
    <location>
        <begin position="394"/>
        <end position="424"/>
    </location>
</feature>
<proteinExistence type="predicted"/>
<feature type="compositionally biased region" description="Polar residues" evidence="1">
    <location>
        <begin position="19"/>
        <end position="32"/>
    </location>
</feature>
<name>A0A9N8ELF3_9STRA</name>
<evidence type="ECO:0000256" key="1">
    <source>
        <dbReference type="SAM" id="MobiDB-lite"/>
    </source>
</evidence>
<feature type="compositionally biased region" description="Polar residues" evidence="1">
    <location>
        <begin position="42"/>
        <end position="51"/>
    </location>
</feature>
<evidence type="ECO:0000313" key="2">
    <source>
        <dbReference type="EMBL" id="CAB9523386.1"/>
    </source>
</evidence>
<accession>A0A9N8ELF3</accession>
<dbReference type="Proteomes" id="UP001153069">
    <property type="component" value="Unassembled WGS sequence"/>
</dbReference>